<gene>
    <name evidence="1" type="ORF">L249_4502</name>
</gene>
<keyword evidence="2" id="KW-1185">Reference proteome</keyword>
<evidence type="ECO:0000313" key="1">
    <source>
        <dbReference type="EMBL" id="RCI07411.1"/>
    </source>
</evidence>
<comment type="caution">
    <text evidence="1">The sequence shown here is derived from an EMBL/GenBank/DDBJ whole genome shotgun (WGS) entry which is preliminary data.</text>
</comment>
<proteinExistence type="predicted"/>
<evidence type="ECO:0000313" key="2">
    <source>
        <dbReference type="Proteomes" id="UP000253664"/>
    </source>
</evidence>
<dbReference type="AlphaFoldDB" id="A0A367KZ10"/>
<accession>A0A367KZ10</accession>
<dbReference type="EMBL" id="LKCN02000030">
    <property type="protein sequence ID" value="RCI07411.1"/>
    <property type="molecule type" value="Genomic_DNA"/>
</dbReference>
<reference evidence="1 2" key="1">
    <citation type="journal article" date="2015" name="BMC Genomics">
        <title>Insights from the genome of Ophiocordyceps polyrhachis-furcata to pathogenicity and host specificity in insect fungi.</title>
        <authorList>
            <person name="Wichadakul D."/>
            <person name="Kobmoo N."/>
            <person name="Ingsriswang S."/>
            <person name="Tangphatsornruang S."/>
            <person name="Chantasingh D."/>
            <person name="Luangsa-ard J.J."/>
            <person name="Eurwilaichitr L."/>
        </authorList>
    </citation>
    <scope>NUCLEOTIDE SEQUENCE [LARGE SCALE GENOMIC DNA]</scope>
    <source>
        <strain evidence="1 2">BCC 54312</strain>
    </source>
</reference>
<dbReference type="Proteomes" id="UP000253664">
    <property type="component" value="Unassembled WGS sequence"/>
</dbReference>
<organism evidence="1 2">
    <name type="scientific">Ophiocordyceps polyrhachis-furcata BCC 54312</name>
    <dbReference type="NCBI Taxonomy" id="1330021"/>
    <lineage>
        <taxon>Eukaryota</taxon>
        <taxon>Fungi</taxon>
        <taxon>Dikarya</taxon>
        <taxon>Ascomycota</taxon>
        <taxon>Pezizomycotina</taxon>
        <taxon>Sordariomycetes</taxon>
        <taxon>Hypocreomycetidae</taxon>
        <taxon>Hypocreales</taxon>
        <taxon>Ophiocordycipitaceae</taxon>
        <taxon>Ophiocordyceps</taxon>
    </lineage>
</organism>
<protein>
    <submittedName>
        <fullName evidence="1">Uncharacterized protein</fullName>
    </submittedName>
</protein>
<name>A0A367KZ10_9HYPO</name>
<sequence>MDKNRYVLAIKTTTGNKIRKIRYSLDDIPDQKYDENLLSLREDILVDEVVTLLNSILSSSFSGYGSSGNVIYDYD</sequence>